<evidence type="ECO:0000313" key="6">
    <source>
        <dbReference type="Proteomes" id="UP000032278"/>
    </source>
</evidence>
<evidence type="ECO:0000256" key="2">
    <source>
        <dbReference type="SAM" id="Phobius"/>
    </source>
</evidence>
<dbReference type="InterPro" id="IPR013552">
    <property type="entry name" value="Thioester_dom"/>
</dbReference>
<feature type="region of interest" description="Disordered" evidence="1">
    <location>
        <begin position="498"/>
        <end position="546"/>
    </location>
</feature>
<keyword evidence="2" id="KW-1133">Transmembrane helix</keyword>
<evidence type="ECO:0000259" key="4">
    <source>
        <dbReference type="Pfam" id="PF08341"/>
    </source>
</evidence>
<comment type="caution">
    <text evidence="5">The sequence shown here is derived from an EMBL/GenBank/DDBJ whole genome shotgun (WGS) entry which is preliminary data.</text>
</comment>
<protein>
    <submittedName>
        <fullName evidence="5">Fibronectin-binding protein Fnz</fullName>
    </submittedName>
</protein>
<gene>
    <name evidence="5" type="primary">fnz</name>
    <name evidence="5" type="ORF">AT55_01331</name>
</gene>
<dbReference type="Proteomes" id="UP000032278">
    <property type="component" value="Unassembled WGS sequence"/>
</dbReference>
<sequence>MKTKSFRKVLTTSATCIVLATSFAGGTLRVWAEQLYYGWNDGTRQYSPFFLYATPTTESQRKLETIVYCFNRNNHWPDNWESSRTSPTSLPLYNKEVGTNELFKKTATTPKKSDKLIESLIVVLSKGYPNVKHIENLREDQSRKITQLAIWYFSDSFSKEHFRTTYGLTSEEDQALQNLIKAGENPDLSEAQKKQTLDLYIYKSGGTGYSGGYQNLLGSTLIPRIDGFGGQNHHKLDGLKGELPGLSGEAGAPEKPGTFGKNDKPLNGLEGGKTDLPDGEKGEAGPPATPQKPNDPLQGLEGGNSPIVEQNYGSTEGYHGQSGILEETEDTNPPGIILGGSGNVETHEDTRDPHLMGLGGGLAGESGETTPKPGQTGGHGPIIETTEDTQKGMSGQSGGTIESENTKKPEVMIGGQGQTIETTEDTQKGMSGQSGGTIESEDTKKPEVMIGGQGQIIDFSENTQSGMSGQSGDTTVIEDTKKSEIITGGQGQIIDFSEDTQPGMSGQSGGTTIVEDTQKPTPKPKPAPAPIVNDEKPNKGTQLPQTSDMKQLTLSIIGAMSMLLVLCLSLFKRPSKKD</sequence>
<dbReference type="InterPro" id="IPR004237">
    <property type="entry name" value="Fibron_repeat-bd"/>
</dbReference>
<evidence type="ECO:0000256" key="1">
    <source>
        <dbReference type="SAM" id="MobiDB-lite"/>
    </source>
</evidence>
<proteinExistence type="predicted"/>
<dbReference type="Pfam" id="PF02986">
    <property type="entry name" value="Fn_bind"/>
    <property type="match status" value="5"/>
</dbReference>
<feature type="compositionally biased region" description="Basic and acidic residues" evidence="1">
    <location>
        <begin position="272"/>
        <end position="283"/>
    </location>
</feature>
<feature type="compositionally biased region" description="Polar residues" evidence="1">
    <location>
        <begin position="499"/>
        <end position="515"/>
    </location>
</feature>
<dbReference type="RefSeq" id="WP_021320360.1">
    <property type="nucleotide sequence ID" value="NZ_JAUE01000016.1"/>
</dbReference>
<feature type="transmembrane region" description="Helical" evidence="2">
    <location>
        <begin position="552"/>
        <end position="571"/>
    </location>
</feature>
<feature type="chain" id="PRO_5043766790" evidence="3">
    <location>
        <begin position="25"/>
        <end position="578"/>
    </location>
</feature>
<dbReference type="AlphaFoldDB" id="A0AAW3GP73"/>
<evidence type="ECO:0000256" key="3">
    <source>
        <dbReference type="SAM" id="SignalP"/>
    </source>
</evidence>
<feature type="compositionally biased region" description="Polar residues" evidence="1">
    <location>
        <begin position="391"/>
        <end position="403"/>
    </location>
</feature>
<dbReference type="Gene3D" id="1.10.150.480">
    <property type="match status" value="1"/>
</dbReference>
<organism evidence="5 6">
    <name type="scientific">Streptococcus equi subsp. zooepidemicus Sz4is</name>
    <dbReference type="NCBI Taxonomy" id="1381082"/>
    <lineage>
        <taxon>Bacteria</taxon>
        <taxon>Bacillati</taxon>
        <taxon>Bacillota</taxon>
        <taxon>Bacilli</taxon>
        <taxon>Lactobacillales</taxon>
        <taxon>Streptococcaceae</taxon>
        <taxon>Streptococcus</taxon>
    </lineage>
</organism>
<keyword evidence="2" id="KW-0472">Membrane</keyword>
<dbReference type="NCBIfam" id="TIGR03934">
    <property type="entry name" value="TQXA_dom"/>
    <property type="match status" value="1"/>
</dbReference>
<dbReference type="Gene3D" id="2.30.30.670">
    <property type="entry name" value="Thioester domain"/>
    <property type="match status" value="1"/>
</dbReference>
<evidence type="ECO:0000313" key="5">
    <source>
        <dbReference type="EMBL" id="KIS19035.1"/>
    </source>
</evidence>
<reference evidence="5 6" key="1">
    <citation type="submission" date="2013-11" db="EMBL/GenBank/DDBJ databases">
        <authorList>
            <person name="da Piedade I."/>
            <person name="Tang M.H.E."/>
            <person name="Bojesen A.M."/>
        </authorList>
    </citation>
    <scope>NUCLEOTIDE SEQUENCE [LARGE SCALE GENOMIC DNA]</scope>
    <source>
        <strain evidence="5 6">Sz4is</strain>
    </source>
</reference>
<keyword evidence="2" id="KW-0812">Transmembrane</keyword>
<feature type="signal peptide" evidence="3">
    <location>
        <begin position="1"/>
        <end position="24"/>
    </location>
</feature>
<accession>A0AAW3GP73</accession>
<keyword evidence="3" id="KW-0732">Signal</keyword>
<feature type="domain" description="Thioester" evidence="4">
    <location>
        <begin position="66"/>
        <end position="180"/>
    </location>
</feature>
<dbReference type="EMBL" id="JAUE01000016">
    <property type="protein sequence ID" value="KIS19035.1"/>
    <property type="molecule type" value="Genomic_DNA"/>
</dbReference>
<name>A0AAW3GP73_STRSZ</name>
<feature type="region of interest" description="Disordered" evidence="1">
    <location>
        <begin position="239"/>
        <end position="446"/>
    </location>
</feature>
<dbReference type="InterPro" id="IPR023849">
    <property type="entry name" value="TQXA_dom"/>
</dbReference>
<dbReference type="NCBIfam" id="NF012162">
    <property type="entry name" value="surf_Nterm_1"/>
    <property type="match status" value="1"/>
</dbReference>
<feature type="compositionally biased region" description="Basic and acidic residues" evidence="1">
    <location>
        <begin position="345"/>
        <end position="354"/>
    </location>
</feature>
<dbReference type="Pfam" id="PF08341">
    <property type="entry name" value="TED"/>
    <property type="match status" value="1"/>
</dbReference>